<name>A0A9D2L0J1_9FIRM</name>
<dbReference type="InterPro" id="IPR029044">
    <property type="entry name" value="Nucleotide-diphossugar_trans"/>
</dbReference>
<dbReference type="SUPFAM" id="SSF53448">
    <property type="entry name" value="Nucleotide-diphospho-sugar transferases"/>
    <property type="match status" value="1"/>
</dbReference>
<evidence type="ECO:0000313" key="2">
    <source>
        <dbReference type="EMBL" id="HJA93718.1"/>
    </source>
</evidence>
<dbReference type="CDD" id="cd04179">
    <property type="entry name" value="DPM_DPG-synthase_like"/>
    <property type="match status" value="1"/>
</dbReference>
<dbReference type="InterPro" id="IPR050256">
    <property type="entry name" value="Glycosyltransferase_2"/>
</dbReference>
<dbReference type="AlphaFoldDB" id="A0A9D2L0J1"/>
<sequence length="236" mass="27426">MEKVYFIIPAYNESETIHQVLEEWYPQVERCGKDSRLVVIDDGSKDNTYALLTEFAQNHPQVVPVTKPNGGHGATILYGYHYALQQGADYIFQTDSDGQTDPSEFPAFWDLRKDYDMVIGYRNKRQDGISRIFVTKVLKLVIFLCFGANVKDANTPFRLMKAETLAKYIDLIPKDYFLTNVLISVIYQKKNCRVKYLPITFRPRQGGVNSINMKRIQKIGRQAWHDFRVIRKSIER</sequence>
<gene>
    <name evidence="2" type="ORF">H9717_11505</name>
</gene>
<evidence type="ECO:0000313" key="3">
    <source>
        <dbReference type="Proteomes" id="UP000886858"/>
    </source>
</evidence>
<dbReference type="Gene3D" id="3.90.550.10">
    <property type="entry name" value="Spore Coat Polysaccharide Biosynthesis Protein SpsA, Chain A"/>
    <property type="match status" value="1"/>
</dbReference>
<dbReference type="Proteomes" id="UP000886858">
    <property type="component" value="Unassembled WGS sequence"/>
</dbReference>
<reference evidence="2" key="2">
    <citation type="submission" date="2021-04" db="EMBL/GenBank/DDBJ databases">
        <authorList>
            <person name="Gilroy R."/>
        </authorList>
    </citation>
    <scope>NUCLEOTIDE SEQUENCE</scope>
    <source>
        <strain evidence="2">CHK179-7159</strain>
    </source>
</reference>
<organism evidence="2 3">
    <name type="scientific">Candidatus Eisenbergiella merdipullorum</name>
    <dbReference type="NCBI Taxonomy" id="2838553"/>
    <lineage>
        <taxon>Bacteria</taxon>
        <taxon>Bacillati</taxon>
        <taxon>Bacillota</taxon>
        <taxon>Clostridia</taxon>
        <taxon>Lachnospirales</taxon>
        <taxon>Lachnospiraceae</taxon>
        <taxon>Eisenbergiella</taxon>
    </lineage>
</organism>
<accession>A0A9D2L0J1</accession>
<proteinExistence type="predicted"/>
<dbReference type="Pfam" id="PF00535">
    <property type="entry name" value="Glycos_transf_2"/>
    <property type="match status" value="1"/>
</dbReference>
<protein>
    <submittedName>
        <fullName evidence="2">Glycosyltransferase family 2 protein</fullName>
    </submittedName>
</protein>
<dbReference type="InterPro" id="IPR001173">
    <property type="entry name" value="Glyco_trans_2-like"/>
</dbReference>
<comment type="caution">
    <text evidence="2">The sequence shown here is derived from an EMBL/GenBank/DDBJ whole genome shotgun (WGS) entry which is preliminary data.</text>
</comment>
<feature type="domain" description="Glycosyltransferase 2-like" evidence="1">
    <location>
        <begin position="6"/>
        <end position="135"/>
    </location>
</feature>
<dbReference type="EMBL" id="DWYY01000124">
    <property type="protein sequence ID" value="HJA93718.1"/>
    <property type="molecule type" value="Genomic_DNA"/>
</dbReference>
<evidence type="ECO:0000259" key="1">
    <source>
        <dbReference type="Pfam" id="PF00535"/>
    </source>
</evidence>
<reference evidence="2" key="1">
    <citation type="journal article" date="2021" name="PeerJ">
        <title>Extensive microbial diversity within the chicken gut microbiome revealed by metagenomics and culture.</title>
        <authorList>
            <person name="Gilroy R."/>
            <person name="Ravi A."/>
            <person name="Getino M."/>
            <person name="Pursley I."/>
            <person name="Horton D.L."/>
            <person name="Alikhan N.F."/>
            <person name="Baker D."/>
            <person name="Gharbi K."/>
            <person name="Hall N."/>
            <person name="Watson M."/>
            <person name="Adriaenssens E.M."/>
            <person name="Foster-Nyarko E."/>
            <person name="Jarju S."/>
            <person name="Secka A."/>
            <person name="Antonio M."/>
            <person name="Oren A."/>
            <person name="Chaudhuri R.R."/>
            <person name="La Ragione R."/>
            <person name="Hildebrand F."/>
            <person name="Pallen M.J."/>
        </authorList>
    </citation>
    <scope>NUCLEOTIDE SEQUENCE</scope>
    <source>
        <strain evidence="2">CHK179-7159</strain>
    </source>
</reference>
<dbReference type="PANTHER" id="PTHR48090">
    <property type="entry name" value="UNDECAPRENYL-PHOSPHATE 4-DEOXY-4-FORMAMIDO-L-ARABINOSE TRANSFERASE-RELATED"/>
    <property type="match status" value="1"/>
</dbReference>